<gene>
    <name evidence="9" type="primary">lepB</name>
    <name evidence="9" type="ORF">IFE08_00870</name>
</gene>
<keyword evidence="7" id="KW-1133">Transmembrane helix</keyword>
<name>A0A7S6WQQ0_9SPIR</name>
<evidence type="ECO:0000313" key="9">
    <source>
        <dbReference type="EMBL" id="QOW61007.1"/>
    </source>
</evidence>
<evidence type="ECO:0000259" key="8">
    <source>
        <dbReference type="Pfam" id="PF10502"/>
    </source>
</evidence>
<feature type="transmembrane region" description="Helical" evidence="7">
    <location>
        <begin position="27"/>
        <end position="52"/>
    </location>
</feature>
<dbReference type="Gene3D" id="2.10.109.10">
    <property type="entry name" value="Umud Fragment, subunit A"/>
    <property type="match status" value="1"/>
</dbReference>
<dbReference type="PANTHER" id="PTHR43390">
    <property type="entry name" value="SIGNAL PEPTIDASE I"/>
    <property type="match status" value="1"/>
</dbReference>
<dbReference type="GO" id="GO:0006465">
    <property type="term" value="P:signal peptide processing"/>
    <property type="evidence" value="ECO:0007669"/>
    <property type="project" value="InterPro"/>
</dbReference>
<accession>A0A7S6WQQ0</accession>
<feature type="domain" description="Peptidase S26" evidence="8">
    <location>
        <begin position="462"/>
        <end position="513"/>
    </location>
</feature>
<dbReference type="NCBIfam" id="TIGR02227">
    <property type="entry name" value="sigpep_I_bact"/>
    <property type="match status" value="1"/>
</dbReference>
<keyword evidence="7" id="KW-0472">Membrane</keyword>
<feature type="active site" evidence="6">
    <location>
        <position position="259"/>
    </location>
</feature>
<evidence type="ECO:0000256" key="2">
    <source>
        <dbReference type="ARBA" id="ARBA00009370"/>
    </source>
</evidence>
<comment type="catalytic activity">
    <reaction evidence="1 7">
        <text>Cleavage of hydrophobic, N-terminal signal or leader sequences from secreted and periplasmic proteins.</text>
        <dbReference type="EC" id="3.4.21.89"/>
    </reaction>
</comment>
<dbReference type="Proteomes" id="UP000593915">
    <property type="component" value="Chromosome"/>
</dbReference>
<dbReference type="PANTHER" id="PTHR43390:SF1">
    <property type="entry name" value="CHLOROPLAST PROCESSING PEPTIDASE"/>
    <property type="match status" value="1"/>
</dbReference>
<comment type="similarity">
    <text evidence="2 7">Belongs to the peptidase S26 family.</text>
</comment>
<dbReference type="InterPro" id="IPR000223">
    <property type="entry name" value="Pept_S26A_signal_pept_1"/>
</dbReference>
<organism evidence="9 10">
    <name type="scientific">Treponema pedis</name>
    <dbReference type="NCBI Taxonomy" id="409322"/>
    <lineage>
        <taxon>Bacteria</taxon>
        <taxon>Pseudomonadati</taxon>
        <taxon>Spirochaetota</taxon>
        <taxon>Spirochaetia</taxon>
        <taxon>Spirochaetales</taxon>
        <taxon>Treponemataceae</taxon>
        <taxon>Treponema</taxon>
    </lineage>
</organism>
<dbReference type="GO" id="GO:0016020">
    <property type="term" value="C:membrane"/>
    <property type="evidence" value="ECO:0007669"/>
    <property type="project" value="UniProtKB-SubCell"/>
</dbReference>
<dbReference type="EC" id="3.4.21.89" evidence="3 7"/>
<evidence type="ECO:0000256" key="7">
    <source>
        <dbReference type="RuleBase" id="RU362042"/>
    </source>
</evidence>
<dbReference type="RefSeq" id="WP_029410019.1">
    <property type="nucleotide sequence ID" value="NZ_CP061839.1"/>
</dbReference>
<dbReference type="EMBL" id="CP061839">
    <property type="protein sequence ID" value="QOW61007.1"/>
    <property type="molecule type" value="Genomic_DNA"/>
</dbReference>
<dbReference type="InterPro" id="IPR019757">
    <property type="entry name" value="Pept_S26A_signal_pept_1_Lys-AS"/>
</dbReference>
<keyword evidence="7" id="KW-0645">Protease</keyword>
<comment type="subcellular location">
    <subcellularLocation>
        <location evidence="7">Membrane</location>
        <topology evidence="7">Single-pass type II membrane protein</topology>
    </subcellularLocation>
</comment>
<dbReference type="Pfam" id="PF10502">
    <property type="entry name" value="Peptidase_S26"/>
    <property type="match status" value="2"/>
</dbReference>
<dbReference type="AlphaFoldDB" id="A0A7S6WQQ0"/>
<feature type="domain" description="Peptidase S26" evidence="8">
    <location>
        <begin position="140"/>
        <end position="284"/>
    </location>
</feature>
<evidence type="ECO:0000256" key="5">
    <source>
        <dbReference type="ARBA" id="ARBA00022801"/>
    </source>
</evidence>
<feature type="active site" evidence="6">
    <location>
        <position position="170"/>
    </location>
</feature>
<evidence type="ECO:0000256" key="6">
    <source>
        <dbReference type="PIRSR" id="PIRSR600223-1"/>
    </source>
</evidence>
<dbReference type="InterPro" id="IPR019533">
    <property type="entry name" value="Peptidase_S26"/>
</dbReference>
<feature type="transmembrane region" description="Helical" evidence="7">
    <location>
        <begin position="64"/>
        <end position="83"/>
    </location>
</feature>
<reference evidence="9 10" key="1">
    <citation type="submission" date="2020-09" db="EMBL/GenBank/DDBJ databases">
        <title>Characterization of Treponema spp. from bovine digital dermatitis in Korea.</title>
        <authorList>
            <person name="Espiritu H.M."/>
            <person name="Cho Y.I."/>
            <person name="Mamuad L."/>
        </authorList>
    </citation>
    <scope>NUCLEOTIDE SEQUENCE [LARGE SCALE GENOMIC DNA]</scope>
    <source>
        <strain evidence="9 10">KS1</strain>
    </source>
</reference>
<proteinExistence type="inferred from homology"/>
<dbReference type="CDD" id="cd06530">
    <property type="entry name" value="S26_SPase_I"/>
    <property type="match status" value="1"/>
</dbReference>
<dbReference type="PRINTS" id="PR00727">
    <property type="entry name" value="LEADERPTASE"/>
</dbReference>
<sequence>MSILFYLEVFFGIVFSVFLIINNAGLLSFFALILGAAFSIWFGFAAVSFLKNTTEKKLYILRKIAEYAPFFFIACFVISRAKIYGEREVMDAVLALYWLALIIFNGVILYRLNDKRVRKYFPQLPELDPKHKHSIFFEILEWVDAIVQAACVVLLFTVFVFQLYVIPSESMVPQFMVGDRVAGIKFLSGPTFPLSSFRFPQLHKYERGDVVIIRNPHYKNEPNNELKFFTSQLVQYLTLTTVNINKDENGNVKADPLVKRIVGLPGEKIMLVDGVLYIKKAGEKDFKSFDESGYAAWNLSELSKSQLEYVRDAEKMTTEKLNRLQSVETWRKQVDFSEAEKEADGLIEKMKKIKGKADTVFSANDFLPKGQYLINYMAKDNEIIASKILTTDGGLTWFKAFLKNWQPETDKNFSQYNLYEKRNAQLNVLIKLAFGKLFVRNAELYKENATAERFASDEERTNIIGELEEYLFYLSLTSQRNMNEFPQAEEEYIPEGCYFMMGDNRFNSLDMRHEYSYHLESLNSNDAFSIVFITNIKPRYIPSSKMLGTVNLILFPFSRFGRIK</sequence>
<keyword evidence="5 7" id="KW-0378">Hydrolase</keyword>
<comment type="caution">
    <text evidence="7">Lacks conserved residue(s) required for the propagation of feature annotation.</text>
</comment>
<evidence type="ECO:0000256" key="4">
    <source>
        <dbReference type="ARBA" id="ARBA00019232"/>
    </source>
</evidence>
<dbReference type="GO" id="GO:0009003">
    <property type="term" value="F:signal peptidase activity"/>
    <property type="evidence" value="ECO:0007669"/>
    <property type="project" value="UniProtKB-EC"/>
</dbReference>
<evidence type="ECO:0000256" key="1">
    <source>
        <dbReference type="ARBA" id="ARBA00000677"/>
    </source>
</evidence>
<keyword evidence="7" id="KW-0812">Transmembrane</keyword>
<dbReference type="SUPFAM" id="SSF51306">
    <property type="entry name" value="LexA/Signal peptidase"/>
    <property type="match status" value="2"/>
</dbReference>
<evidence type="ECO:0000313" key="10">
    <source>
        <dbReference type="Proteomes" id="UP000593915"/>
    </source>
</evidence>
<protein>
    <recommendedName>
        <fullName evidence="4 7">Signal peptidase I</fullName>
        <ecNumber evidence="3 7">3.4.21.89</ecNumber>
    </recommendedName>
</protein>
<feature type="transmembrane region" description="Helical" evidence="7">
    <location>
        <begin position="95"/>
        <end position="112"/>
    </location>
</feature>
<dbReference type="InterPro" id="IPR036286">
    <property type="entry name" value="LexA/Signal_pep-like_sf"/>
</dbReference>
<feature type="transmembrane region" description="Helical" evidence="7">
    <location>
        <begin position="5"/>
        <end position="21"/>
    </location>
</feature>
<dbReference type="GO" id="GO:0004252">
    <property type="term" value="F:serine-type endopeptidase activity"/>
    <property type="evidence" value="ECO:0007669"/>
    <property type="project" value="InterPro"/>
</dbReference>
<evidence type="ECO:0000256" key="3">
    <source>
        <dbReference type="ARBA" id="ARBA00013208"/>
    </source>
</evidence>
<dbReference type="PROSITE" id="PS00760">
    <property type="entry name" value="SPASE_I_2"/>
    <property type="match status" value="1"/>
</dbReference>
<feature type="transmembrane region" description="Helical" evidence="7">
    <location>
        <begin position="142"/>
        <end position="165"/>
    </location>
</feature>